<proteinExistence type="predicted"/>
<keyword evidence="2" id="KW-0812">Transmembrane</keyword>
<organism evidence="3 4">
    <name type="scientific">Characodon lateralis</name>
    <dbReference type="NCBI Taxonomy" id="208331"/>
    <lineage>
        <taxon>Eukaryota</taxon>
        <taxon>Metazoa</taxon>
        <taxon>Chordata</taxon>
        <taxon>Craniata</taxon>
        <taxon>Vertebrata</taxon>
        <taxon>Euteleostomi</taxon>
        <taxon>Actinopterygii</taxon>
        <taxon>Neopterygii</taxon>
        <taxon>Teleostei</taxon>
        <taxon>Neoteleostei</taxon>
        <taxon>Acanthomorphata</taxon>
        <taxon>Ovalentaria</taxon>
        <taxon>Atherinomorphae</taxon>
        <taxon>Cyprinodontiformes</taxon>
        <taxon>Goodeidae</taxon>
        <taxon>Characodon</taxon>
    </lineage>
</organism>
<comment type="caution">
    <text evidence="3">The sequence shown here is derived from an EMBL/GenBank/DDBJ whole genome shotgun (WGS) entry which is preliminary data.</text>
</comment>
<keyword evidence="4" id="KW-1185">Reference proteome</keyword>
<name>A0ABU7D099_9TELE</name>
<dbReference type="EMBL" id="JAHUTJ010008768">
    <property type="protein sequence ID" value="MED6267178.1"/>
    <property type="molecule type" value="Genomic_DNA"/>
</dbReference>
<evidence type="ECO:0000313" key="4">
    <source>
        <dbReference type="Proteomes" id="UP001352852"/>
    </source>
</evidence>
<gene>
    <name evidence="3" type="ORF">CHARACLAT_009401</name>
</gene>
<accession>A0ABU7D099</accession>
<evidence type="ECO:0000313" key="3">
    <source>
        <dbReference type="EMBL" id="MED6267178.1"/>
    </source>
</evidence>
<dbReference type="Proteomes" id="UP001352852">
    <property type="component" value="Unassembled WGS sequence"/>
</dbReference>
<protein>
    <submittedName>
        <fullName evidence="3">Uncharacterized protein</fullName>
    </submittedName>
</protein>
<reference evidence="3 4" key="1">
    <citation type="submission" date="2021-06" db="EMBL/GenBank/DDBJ databases">
        <authorList>
            <person name="Palmer J.M."/>
        </authorList>
    </citation>
    <scope>NUCLEOTIDE SEQUENCE [LARGE SCALE GENOMIC DNA]</scope>
    <source>
        <strain evidence="3 4">CL_MEX2019</strain>
        <tissue evidence="3">Muscle</tissue>
    </source>
</reference>
<evidence type="ECO:0000256" key="2">
    <source>
        <dbReference type="SAM" id="Phobius"/>
    </source>
</evidence>
<feature type="transmembrane region" description="Helical" evidence="2">
    <location>
        <begin position="194"/>
        <end position="215"/>
    </location>
</feature>
<evidence type="ECO:0000256" key="1">
    <source>
        <dbReference type="SAM" id="MobiDB-lite"/>
    </source>
</evidence>
<feature type="region of interest" description="Disordered" evidence="1">
    <location>
        <begin position="160"/>
        <end position="180"/>
    </location>
</feature>
<keyword evidence="2" id="KW-0472">Membrane</keyword>
<keyword evidence="2" id="KW-1133">Transmembrane helix</keyword>
<sequence length="218" mass="24656">MLATLTVCPFTRSCSQFVTSSRYSSQLINLIRIIRPSGRGGNRFWRETQTALSPATCSSSYWRISRRSQARYSPSIVFWVSPGVSSQWDVPVRRPDQLTPFDAEKQWLYVELPPDDGAPHPISKAESSHPTEEAHFIRLFLGFRFLPRLITLGQGWNIDSKSDGGSRRTPSQPVRPRSIQPSLVNKTRPLTNQLLLNVLSLCVSVNISWLLNIFIGDN</sequence>